<dbReference type="EMBL" id="DRXE01000043">
    <property type="protein sequence ID" value="HHM67349.1"/>
    <property type="molecule type" value="Genomic_DNA"/>
</dbReference>
<evidence type="ECO:0000313" key="2">
    <source>
        <dbReference type="EMBL" id="HHM67349.1"/>
    </source>
</evidence>
<dbReference type="SUPFAM" id="SSF55658">
    <property type="entry name" value="L9 N-domain-like"/>
    <property type="match status" value="1"/>
</dbReference>
<proteinExistence type="predicted"/>
<dbReference type="InterPro" id="IPR036397">
    <property type="entry name" value="RNaseH_sf"/>
</dbReference>
<name>A0A7C5VF95_9DEIN</name>
<dbReference type="InterPro" id="IPR011320">
    <property type="entry name" value="RNase_H1_N"/>
</dbReference>
<dbReference type="InterPro" id="IPR012337">
    <property type="entry name" value="RNaseH-like_sf"/>
</dbReference>
<dbReference type="GO" id="GO:0003676">
    <property type="term" value="F:nucleic acid binding"/>
    <property type="evidence" value="ECO:0007669"/>
    <property type="project" value="InterPro"/>
</dbReference>
<comment type="caution">
    <text evidence="2">The sequence shown here is derived from an EMBL/GenBank/DDBJ whole genome shotgun (WGS) entry which is preliminary data.</text>
</comment>
<dbReference type="Pfam" id="PF01693">
    <property type="entry name" value="Cauli_VI"/>
    <property type="match status" value="1"/>
</dbReference>
<evidence type="ECO:0000259" key="1">
    <source>
        <dbReference type="Pfam" id="PF01693"/>
    </source>
</evidence>
<feature type="domain" description="Ribonuclease H1 N-terminal" evidence="1">
    <location>
        <begin position="5"/>
        <end position="48"/>
    </location>
</feature>
<reference evidence="2" key="1">
    <citation type="journal article" date="2020" name="mSystems">
        <title>Genome- and Community-Level Interaction Insights into Carbon Utilization and Element Cycling Functions of Hydrothermarchaeota in Hydrothermal Sediment.</title>
        <authorList>
            <person name="Zhou Z."/>
            <person name="Liu Y."/>
            <person name="Xu W."/>
            <person name="Pan J."/>
            <person name="Luo Z.H."/>
            <person name="Li M."/>
        </authorList>
    </citation>
    <scope>NUCLEOTIDE SEQUENCE [LARGE SCALE GENOMIC DNA]</scope>
    <source>
        <strain evidence="2">SpSt-1071</strain>
    </source>
</reference>
<protein>
    <recommendedName>
        <fullName evidence="1">Ribonuclease H1 N-terminal domain-containing protein</fullName>
    </recommendedName>
</protein>
<gene>
    <name evidence="2" type="ORF">ENM28_01255</name>
</gene>
<accession>A0A7C5VF95</accession>
<dbReference type="Gene3D" id="3.40.970.10">
    <property type="entry name" value="Ribonuclease H1, N-terminal domain"/>
    <property type="match status" value="1"/>
</dbReference>
<dbReference type="InterPro" id="IPR009027">
    <property type="entry name" value="Ribosomal_bL9/RNase_H1_N"/>
</dbReference>
<dbReference type="AlphaFoldDB" id="A0A7C5VF95"/>
<dbReference type="Gene3D" id="3.30.420.10">
    <property type="entry name" value="Ribonuclease H-like superfamily/Ribonuclease H"/>
    <property type="match status" value="1"/>
</dbReference>
<dbReference type="SUPFAM" id="SSF53098">
    <property type="entry name" value="Ribonuclease H-like"/>
    <property type="match status" value="1"/>
</dbReference>
<sequence length="336" mass="37046">MKEEKWYVVLRGIAPGIYRSGKEANAQVGGVRGSSLRVFGSEEEARSFYEEAVRRGEAAYLDPKGRVLNVVGRPTMLMGYTDGSLKEGDGSASAVLSLEGRTVATGRLALPGVRDSGEAELRAMLLALAMAPRGSYVRLHTDRTDLPLFWGREEPDPWGLVPALKALAQALSLRVEVVRVPRRQVAQAHEGAEKAREEREKKERESAHLVAFLEGLPPRYRMSALELMERFVAAGLPTEAFAEWLARGQSETRRLLLEAIRDRKDLPRLLRAVALLDGAARAALKDQDRERAWGEKPPTERQLALLRRLGYEGPPPGSVLEASRLIDQLKGGSPKG</sequence>
<organism evidence="2">
    <name type="scientific">Thermus caliditerrae</name>
    <dbReference type="NCBI Taxonomy" id="1330700"/>
    <lineage>
        <taxon>Bacteria</taxon>
        <taxon>Thermotogati</taxon>
        <taxon>Deinococcota</taxon>
        <taxon>Deinococci</taxon>
        <taxon>Thermales</taxon>
        <taxon>Thermaceae</taxon>
        <taxon>Thermus</taxon>
    </lineage>
</organism>
<dbReference type="InterPro" id="IPR037056">
    <property type="entry name" value="RNase_H1_N_sf"/>
</dbReference>